<evidence type="ECO:0000313" key="1">
    <source>
        <dbReference type="Proteomes" id="UP000095286"/>
    </source>
</evidence>
<proteinExistence type="predicted"/>
<name>A0AC35THC7_9BILA</name>
<protein>
    <submittedName>
        <fullName evidence="2">Programmed cell death protein</fullName>
    </submittedName>
</protein>
<accession>A0AC35THC7</accession>
<sequence length="124" mass="13882">MTANKGQIPANIQMPEGMNGKNGPEMAQKMEEQKKMQNTMLSQILDQTAILRLNNVCAANPTKGAQIQNILVQMAQRGQITEKLNDEKFRQVLNQVSSSMETKEPKIKYDRGRNAIDSDSEDSD</sequence>
<organism evidence="1 2">
    <name type="scientific">Rhabditophanes sp. KR3021</name>
    <dbReference type="NCBI Taxonomy" id="114890"/>
    <lineage>
        <taxon>Eukaryota</taxon>
        <taxon>Metazoa</taxon>
        <taxon>Ecdysozoa</taxon>
        <taxon>Nematoda</taxon>
        <taxon>Chromadorea</taxon>
        <taxon>Rhabditida</taxon>
        <taxon>Tylenchina</taxon>
        <taxon>Panagrolaimomorpha</taxon>
        <taxon>Strongyloidoidea</taxon>
        <taxon>Alloionematidae</taxon>
        <taxon>Rhabditophanes</taxon>
    </lineage>
</organism>
<evidence type="ECO:0000313" key="2">
    <source>
        <dbReference type="WBParaSite" id="RSKR_0000051500.1"/>
    </source>
</evidence>
<dbReference type="WBParaSite" id="RSKR_0000051500.1">
    <property type="protein sequence ID" value="RSKR_0000051500.1"/>
    <property type="gene ID" value="RSKR_0000051500"/>
</dbReference>
<reference evidence="2" key="1">
    <citation type="submission" date="2016-11" db="UniProtKB">
        <authorList>
            <consortium name="WormBaseParasite"/>
        </authorList>
    </citation>
    <scope>IDENTIFICATION</scope>
    <source>
        <strain evidence="2">KR3021</strain>
    </source>
</reference>
<dbReference type="Proteomes" id="UP000095286">
    <property type="component" value="Unplaced"/>
</dbReference>